<evidence type="ECO:0000313" key="3">
    <source>
        <dbReference type="Proteomes" id="UP000193689"/>
    </source>
</evidence>
<accession>A0A1Y2EIX9</accession>
<dbReference type="EMBL" id="MCFJ01000001">
    <property type="protein sequence ID" value="ORY71542.1"/>
    <property type="molecule type" value="Genomic_DNA"/>
</dbReference>
<dbReference type="Proteomes" id="UP000193689">
    <property type="component" value="Unassembled WGS sequence"/>
</dbReference>
<feature type="compositionally biased region" description="Basic and acidic residues" evidence="1">
    <location>
        <begin position="25"/>
        <end position="36"/>
    </location>
</feature>
<proteinExistence type="predicted"/>
<evidence type="ECO:0000256" key="1">
    <source>
        <dbReference type="SAM" id="MobiDB-lite"/>
    </source>
</evidence>
<comment type="caution">
    <text evidence="2">The sequence shown here is derived from an EMBL/GenBank/DDBJ whole genome shotgun (WGS) entry which is preliminary data.</text>
</comment>
<dbReference type="GeneID" id="63775362"/>
<reference evidence="2 3" key="1">
    <citation type="submission" date="2016-07" db="EMBL/GenBank/DDBJ databases">
        <title>Pervasive Adenine N6-methylation of Active Genes in Fungi.</title>
        <authorList>
            <consortium name="DOE Joint Genome Institute"/>
            <person name="Mondo S.J."/>
            <person name="Dannebaum R.O."/>
            <person name="Kuo R.C."/>
            <person name="Labutti K."/>
            <person name="Haridas S."/>
            <person name="Kuo A."/>
            <person name="Salamov A."/>
            <person name="Ahrendt S.R."/>
            <person name="Lipzen A."/>
            <person name="Sullivan W."/>
            <person name="Andreopoulos W.B."/>
            <person name="Clum A."/>
            <person name="Lindquist E."/>
            <person name="Daum C."/>
            <person name="Ramamoorthy G.K."/>
            <person name="Gryganskyi A."/>
            <person name="Culley D."/>
            <person name="Magnuson J.K."/>
            <person name="James T.Y."/>
            <person name="O'Malley M.A."/>
            <person name="Stajich J.E."/>
            <person name="Spatafora J.W."/>
            <person name="Visel A."/>
            <person name="Grigoriev I.V."/>
        </authorList>
    </citation>
    <scope>NUCLEOTIDE SEQUENCE [LARGE SCALE GENOMIC DNA]</scope>
    <source>
        <strain evidence="2 3">CBS 129021</strain>
    </source>
</reference>
<gene>
    <name evidence="2" type="ORF">BCR38DRAFT_417324</name>
</gene>
<sequence>MHRTKSWYHGDSHPNSRAPSYPNPRDGETVRRDRETVRPGAVAQPLLILVFSMVSLMYSCLDASQPADWVGCKDEAQSRKKRVKERIRWVQRPNCVVCGSKLTLMIDQAHHAVTVPIETYPGRATASDRMEGFHTWLVLCTQLKFLTRDSLDPFPRIATSVIPLSIWPCKQPRLGNECFVLALIY</sequence>
<dbReference type="InParanoid" id="A0A1Y2EIX9"/>
<protein>
    <submittedName>
        <fullName evidence="2">Uncharacterized protein</fullName>
    </submittedName>
</protein>
<dbReference type="RefSeq" id="XP_040721134.1">
    <property type="nucleotide sequence ID" value="XM_040859150.1"/>
</dbReference>
<name>A0A1Y2EIX9_9PEZI</name>
<dbReference type="AlphaFoldDB" id="A0A1Y2EIX9"/>
<keyword evidence="3" id="KW-1185">Reference proteome</keyword>
<feature type="region of interest" description="Disordered" evidence="1">
    <location>
        <begin position="1"/>
        <end position="36"/>
    </location>
</feature>
<organism evidence="2 3">
    <name type="scientific">Pseudomassariella vexata</name>
    <dbReference type="NCBI Taxonomy" id="1141098"/>
    <lineage>
        <taxon>Eukaryota</taxon>
        <taxon>Fungi</taxon>
        <taxon>Dikarya</taxon>
        <taxon>Ascomycota</taxon>
        <taxon>Pezizomycotina</taxon>
        <taxon>Sordariomycetes</taxon>
        <taxon>Xylariomycetidae</taxon>
        <taxon>Amphisphaeriales</taxon>
        <taxon>Pseudomassariaceae</taxon>
        <taxon>Pseudomassariella</taxon>
    </lineage>
</organism>
<evidence type="ECO:0000313" key="2">
    <source>
        <dbReference type="EMBL" id="ORY71542.1"/>
    </source>
</evidence>